<dbReference type="GO" id="GO:0043190">
    <property type="term" value="C:ATP-binding cassette (ABC) transporter complex"/>
    <property type="evidence" value="ECO:0007669"/>
    <property type="project" value="InterPro"/>
</dbReference>
<dbReference type="InterPro" id="IPR007210">
    <property type="entry name" value="ABC_Gly_betaine_transp_sub-bd"/>
</dbReference>
<name>A0A4Y4DRK7_GLUUR</name>
<dbReference type="GO" id="GO:0022857">
    <property type="term" value="F:transmembrane transporter activity"/>
    <property type="evidence" value="ECO:0007669"/>
    <property type="project" value="InterPro"/>
</dbReference>
<feature type="signal peptide" evidence="1">
    <location>
        <begin position="1"/>
        <end position="24"/>
    </location>
</feature>
<evidence type="ECO:0000256" key="1">
    <source>
        <dbReference type="SAM" id="SignalP"/>
    </source>
</evidence>
<keyword evidence="1" id="KW-0732">Signal</keyword>
<reference evidence="3 4" key="1">
    <citation type="submission" date="2019-06" db="EMBL/GenBank/DDBJ databases">
        <title>Whole genome shotgun sequence of Glutamicibacter uratoxydans NBRC 15515.</title>
        <authorList>
            <person name="Hosoyama A."/>
            <person name="Uohara A."/>
            <person name="Ohji S."/>
            <person name="Ichikawa N."/>
        </authorList>
    </citation>
    <scope>NUCLEOTIDE SEQUENCE [LARGE SCALE GENOMIC DNA]</scope>
    <source>
        <strain evidence="3 4">NBRC 15515</strain>
    </source>
</reference>
<dbReference type="PROSITE" id="PS51257">
    <property type="entry name" value="PROKAR_LIPOPROTEIN"/>
    <property type="match status" value="1"/>
</dbReference>
<evidence type="ECO:0000259" key="2">
    <source>
        <dbReference type="Pfam" id="PF04069"/>
    </source>
</evidence>
<dbReference type="RefSeq" id="WP_170184244.1">
    <property type="nucleotide sequence ID" value="NZ_BAAAJL010000010.1"/>
</dbReference>
<proteinExistence type="predicted"/>
<protein>
    <recommendedName>
        <fullName evidence="2">ABC-type glycine betaine transport system substrate-binding domain-containing protein</fullName>
    </recommendedName>
</protein>
<comment type="caution">
    <text evidence="3">The sequence shown here is derived from an EMBL/GenBank/DDBJ whole genome shotgun (WGS) entry which is preliminary data.</text>
</comment>
<dbReference type="AlphaFoldDB" id="A0A4Y4DRK7"/>
<dbReference type="EMBL" id="BJNY01000022">
    <property type="protein sequence ID" value="GED07566.1"/>
    <property type="molecule type" value="Genomic_DNA"/>
</dbReference>
<feature type="chain" id="PRO_5039714682" description="ABC-type glycine betaine transport system substrate-binding domain-containing protein" evidence="1">
    <location>
        <begin position="25"/>
        <end position="305"/>
    </location>
</feature>
<accession>A0A4Y4DRK7</accession>
<evidence type="ECO:0000313" key="4">
    <source>
        <dbReference type="Proteomes" id="UP000316612"/>
    </source>
</evidence>
<dbReference type="Proteomes" id="UP000316612">
    <property type="component" value="Unassembled WGS sequence"/>
</dbReference>
<evidence type="ECO:0000313" key="3">
    <source>
        <dbReference type="EMBL" id="GED07566.1"/>
    </source>
</evidence>
<gene>
    <name evidence="3" type="ORF">AUR04nite_30980</name>
</gene>
<dbReference type="Gene3D" id="3.40.190.10">
    <property type="entry name" value="Periplasmic binding protein-like II"/>
    <property type="match status" value="1"/>
</dbReference>
<dbReference type="SUPFAM" id="SSF53850">
    <property type="entry name" value="Periplasmic binding protein-like II"/>
    <property type="match status" value="1"/>
</dbReference>
<feature type="domain" description="ABC-type glycine betaine transport system substrate-binding" evidence="2">
    <location>
        <begin position="43"/>
        <end position="299"/>
    </location>
</feature>
<sequence length="305" mass="31356">MKFVQSPRVSLAALAVCALSLSLAACTAGGQNEAQPQPSRNITLTMALPADATSKAVGHVYADALEHQGYTVKIAKSTDAPYEQVAKGQADIAIDTAVHAVKLAPAADPRGEDGILSIEEAADLVNTINQQDLGFTASPLSAANAGKVMVISAAEAAEYKIDSVPTAAAACGKLTFVGDAGPSTGLKTALEKAGCAKPQFATEKASALPGTLRTSVDQVVALSAQDALIGDEGFKIIDGSSQLFDAAPYMPLLGKAVDEDAAKSIKDTTRQLSQEAVIGLNRLAAGPNSVSPQDAANRWKWLIDN</sequence>
<keyword evidence="4" id="KW-1185">Reference proteome</keyword>
<dbReference type="Gene3D" id="3.40.190.120">
    <property type="entry name" value="Osmoprotection protein (prox), domain 2"/>
    <property type="match status" value="1"/>
</dbReference>
<organism evidence="3 4">
    <name type="scientific">Glutamicibacter uratoxydans</name>
    <name type="common">Arthrobacter uratoxydans</name>
    <dbReference type="NCBI Taxonomy" id="43667"/>
    <lineage>
        <taxon>Bacteria</taxon>
        <taxon>Bacillati</taxon>
        <taxon>Actinomycetota</taxon>
        <taxon>Actinomycetes</taxon>
        <taxon>Micrococcales</taxon>
        <taxon>Micrococcaceae</taxon>
        <taxon>Glutamicibacter</taxon>
    </lineage>
</organism>
<dbReference type="Pfam" id="PF04069">
    <property type="entry name" value="OpuAC"/>
    <property type="match status" value="1"/>
</dbReference>